<proteinExistence type="predicted"/>
<dbReference type="Gene3D" id="2.60.120.590">
    <property type="entry name" value="Alpha-ketoglutarate-dependent dioxygenase AlkB-like"/>
    <property type="match status" value="1"/>
</dbReference>
<name>Q2MF23_STRSD</name>
<dbReference type="GO" id="GO:0032451">
    <property type="term" value="F:demethylase activity"/>
    <property type="evidence" value="ECO:0007669"/>
    <property type="project" value="TreeGrafter"/>
</dbReference>
<dbReference type="AlphaFoldDB" id="Q2MF23"/>
<dbReference type="EMBL" id="AJ810851">
    <property type="protein sequence ID" value="CAH18549.1"/>
    <property type="molecule type" value="Genomic_DNA"/>
</dbReference>
<accession>Q2MF23</accession>
<dbReference type="InterPro" id="IPR037151">
    <property type="entry name" value="AlkB-like_sf"/>
</dbReference>
<dbReference type="Pfam" id="PF13532">
    <property type="entry name" value="2OG-FeII_Oxy_2"/>
    <property type="match status" value="1"/>
</dbReference>
<dbReference type="PANTHER" id="PTHR12463:SF1">
    <property type="entry name" value="2-OXOGLUTARATE AND FE-DEPENDENT OXYGENASE FAMILY PROTEIN"/>
    <property type="match status" value="1"/>
</dbReference>
<dbReference type="SUPFAM" id="SSF51197">
    <property type="entry name" value="Clavaminate synthase-like"/>
    <property type="match status" value="1"/>
</dbReference>
<dbReference type="GO" id="GO:0016491">
    <property type="term" value="F:oxidoreductase activity"/>
    <property type="evidence" value="ECO:0007669"/>
    <property type="project" value="TreeGrafter"/>
</dbReference>
<gene>
    <name evidence="2" type="primary">tobX</name>
</gene>
<keyword evidence="2" id="KW-0378">Hydrolase</keyword>
<dbReference type="InterPro" id="IPR032857">
    <property type="entry name" value="ALKBH4"/>
</dbReference>
<feature type="domain" description="Fe2OG dioxygenase" evidence="1">
    <location>
        <begin position="123"/>
        <end position="215"/>
    </location>
</feature>
<keyword evidence="2" id="KW-0547">Nucleotide-binding</keyword>
<reference evidence="2" key="1">
    <citation type="submission" date="2004-08" db="EMBL/GenBank/DDBJ databases">
        <title>Comparison of the gene clusters for the biosynthesis of the aminoglycoside antibiotics tobramycin-apramycin (Streptomyces tenebrarius DSM 40477), and hygromycin B (Streptomyces hygroscopicus subsp. hygroscopicus DSM 40578).</title>
        <authorList>
            <person name="Aboshanab K."/>
            <person name="Schmidt-Beissner H."/>
            <person name="Wehmeier U."/>
            <person name="Welzel K."/>
            <person name="Vente A."/>
            <person name="Piepersberg W."/>
        </authorList>
    </citation>
    <scope>NUCLEOTIDE SEQUENCE</scope>
    <source>
        <strain evidence="2">Type strain: DSM 40477</strain>
    </source>
</reference>
<dbReference type="PROSITE" id="PS51471">
    <property type="entry name" value="FE2OG_OXY"/>
    <property type="match status" value="1"/>
</dbReference>
<protein>
    <submittedName>
        <fullName evidence="2">TobX protein</fullName>
    </submittedName>
</protein>
<evidence type="ECO:0000259" key="1">
    <source>
        <dbReference type="PROSITE" id="PS51471"/>
    </source>
</evidence>
<organism evidence="2">
    <name type="scientific">Streptoalloteichus tenebrarius (strain ATCC 17920 / DSM 40477 / JCM 4838 / CBS 697.72 / NBRC 16177 / NCIMB 11028 / NRRL B-12390 / A12253. 1 / ISP 5477)</name>
    <name type="common">Streptomyces tenebrarius</name>
    <dbReference type="NCBI Taxonomy" id="1933"/>
    <lineage>
        <taxon>Bacteria</taxon>
        <taxon>Bacillati</taxon>
        <taxon>Actinomycetota</taxon>
        <taxon>Actinomycetes</taxon>
        <taxon>Pseudonocardiales</taxon>
        <taxon>Pseudonocardiaceae</taxon>
        <taxon>Streptoalloteichus</taxon>
    </lineage>
</organism>
<keyword evidence="2" id="KW-0067">ATP-binding</keyword>
<dbReference type="InterPro" id="IPR027450">
    <property type="entry name" value="AlkB-like"/>
</dbReference>
<evidence type="ECO:0000313" key="2">
    <source>
        <dbReference type="EMBL" id="CAH18549.1"/>
    </source>
</evidence>
<sequence>MIMWRGCGRGVPCGRRGRGAAGRGLGYSGSMARMRGVVERPEGLVHQPDLLDEAEERSLLTAVEAMPLHEVRMHGQVARRTVRHFGFDYGYESWRLTPTDPLPEEFWWLRDRCAHLAGLRPESLAQTLIARYPPGATIGWHRDAPMFGPSVVGVSLLSSCLMRFQRRVGEERRVYELELAPRSAYVLSGAARSAWQHSIPPVPELRYSITFRTLRDPAR</sequence>
<dbReference type="GO" id="GO:0004386">
    <property type="term" value="F:helicase activity"/>
    <property type="evidence" value="ECO:0007669"/>
    <property type="project" value="UniProtKB-KW"/>
</dbReference>
<dbReference type="PANTHER" id="PTHR12463">
    <property type="entry name" value="OXYGENASE-RELATED"/>
    <property type="match status" value="1"/>
</dbReference>
<dbReference type="GO" id="GO:0070988">
    <property type="term" value="P:demethylation"/>
    <property type="evidence" value="ECO:0007669"/>
    <property type="project" value="InterPro"/>
</dbReference>
<keyword evidence="2" id="KW-0347">Helicase</keyword>
<dbReference type="InterPro" id="IPR005123">
    <property type="entry name" value="Oxoglu/Fe-dep_dioxygenase_dom"/>
</dbReference>